<dbReference type="Pfam" id="PF16912">
    <property type="entry name" value="Glu_dehyd_C"/>
    <property type="match status" value="1"/>
</dbReference>
<accession>A0A328NN61</accession>
<dbReference type="InterPro" id="IPR011032">
    <property type="entry name" value="GroES-like_sf"/>
</dbReference>
<gene>
    <name evidence="7" type="ORF">PSN13_05177</name>
</gene>
<dbReference type="InterPro" id="IPR013154">
    <property type="entry name" value="ADH-like_N"/>
</dbReference>
<keyword evidence="2" id="KW-0479">Metal-binding</keyword>
<dbReference type="Gene3D" id="3.40.50.720">
    <property type="entry name" value="NAD(P)-binding Rossmann-like Domain"/>
    <property type="match status" value="1"/>
</dbReference>
<evidence type="ECO:0000313" key="8">
    <source>
        <dbReference type="Proteomes" id="UP000249419"/>
    </source>
</evidence>
<dbReference type="Gene3D" id="3.90.180.10">
    <property type="entry name" value="Medium-chain alcohol dehydrogenases, catalytic domain"/>
    <property type="match status" value="1"/>
</dbReference>
<keyword evidence="4" id="KW-0560">Oxidoreductase</keyword>
<dbReference type="SUPFAM" id="SSF50129">
    <property type="entry name" value="GroES-like"/>
    <property type="match status" value="1"/>
</dbReference>
<dbReference type="InterPro" id="IPR031640">
    <property type="entry name" value="Glu_dehyd_C"/>
</dbReference>
<feature type="domain" description="Alcohol dehydrogenase-like N-terminal" evidence="5">
    <location>
        <begin position="26"/>
        <end position="139"/>
    </location>
</feature>
<proteinExistence type="predicted"/>
<dbReference type="PANTHER" id="PTHR43189">
    <property type="entry name" value="ZINC-TYPE ALCOHOL DEHYDROGENASE-LIKE PROTEIN C1198.01-RELATED"/>
    <property type="match status" value="1"/>
</dbReference>
<evidence type="ECO:0000256" key="2">
    <source>
        <dbReference type="ARBA" id="ARBA00022723"/>
    </source>
</evidence>
<dbReference type="Pfam" id="PF08240">
    <property type="entry name" value="ADH_N"/>
    <property type="match status" value="1"/>
</dbReference>
<dbReference type="Proteomes" id="UP000249419">
    <property type="component" value="Unassembled WGS sequence"/>
</dbReference>
<dbReference type="AlphaFoldDB" id="A0A328NN61"/>
<evidence type="ECO:0000256" key="3">
    <source>
        <dbReference type="ARBA" id="ARBA00022833"/>
    </source>
</evidence>
<comment type="cofactor">
    <cofactor evidence="1">
        <name>Zn(2+)</name>
        <dbReference type="ChEBI" id="CHEBI:29105"/>
    </cofactor>
</comment>
<evidence type="ECO:0000259" key="6">
    <source>
        <dbReference type="Pfam" id="PF16912"/>
    </source>
</evidence>
<organism evidence="7 8">
    <name type="scientific">Micromonospora saelicesensis</name>
    <dbReference type="NCBI Taxonomy" id="285676"/>
    <lineage>
        <taxon>Bacteria</taxon>
        <taxon>Bacillati</taxon>
        <taxon>Actinomycetota</taxon>
        <taxon>Actinomycetes</taxon>
        <taxon>Micromonosporales</taxon>
        <taxon>Micromonosporaceae</taxon>
        <taxon>Micromonospora</taxon>
    </lineage>
</organism>
<dbReference type="EMBL" id="PYAG01000033">
    <property type="protein sequence ID" value="RAO29978.1"/>
    <property type="molecule type" value="Genomic_DNA"/>
</dbReference>
<evidence type="ECO:0000313" key="7">
    <source>
        <dbReference type="EMBL" id="RAO29978.1"/>
    </source>
</evidence>
<evidence type="ECO:0000256" key="1">
    <source>
        <dbReference type="ARBA" id="ARBA00001947"/>
    </source>
</evidence>
<reference evidence="7 8" key="1">
    <citation type="submission" date="2018-03" db="EMBL/GenBank/DDBJ databases">
        <title>Defining the species Micromonospora saelicesensis and Micromonospora noduli under the framework of genomics.</title>
        <authorList>
            <person name="Riesco R."/>
            <person name="Trujillo M.E."/>
        </authorList>
    </citation>
    <scope>NUCLEOTIDE SEQUENCE [LARGE SCALE GENOMIC DNA]</scope>
    <source>
        <strain evidence="7 8">PSN13</strain>
    </source>
</reference>
<evidence type="ECO:0000259" key="5">
    <source>
        <dbReference type="Pfam" id="PF08240"/>
    </source>
</evidence>
<dbReference type="PANTHER" id="PTHR43189:SF2">
    <property type="entry name" value="GLUCOSE 1-DEHYDROGENASE"/>
    <property type="match status" value="1"/>
</dbReference>
<dbReference type="GO" id="GO:0046872">
    <property type="term" value="F:metal ion binding"/>
    <property type="evidence" value="ECO:0007669"/>
    <property type="project" value="UniProtKB-KW"/>
</dbReference>
<protein>
    <submittedName>
        <fullName evidence="7">Aldose 1-dehydrogenase (NAD(P)(+))</fullName>
    </submittedName>
</protein>
<keyword evidence="3" id="KW-0862">Zinc</keyword>
<feature type="domain" description="Glucose dehydrogenase C-terminal" evidence="6">
    <location>
        <begin position="145"/>
        <end position="356"/>
    </location>
</feature>
<dbReference type="InterPro" id="IPR036291">
    <property type="entry name" value="NAD(P)-bd_dom_sf"/>
</dbReference>
<comment type="caution">
    <text evidence="7">The sequence shown here is derived from an EMBL/GenBank/DDBJ whole genome shotgun (WGS) entry which is preliminary data.</text>
</comment>
<dbReference type="SUPFAM" id="SSF51735">
    <property type="entry name" value="NAD(P)-binding Rossmann-fold domains"/>
    <property type="match status" value="1"/>
</dbReference>
<name>A0A328NN61_9ACTN</name>
<sequence>MRAVVLTPGATSPLLTQWAEPEATENDNLLQTVEVGICGTDALLLEGIEGAPPAGEEALVLGHEGLARVVTPARDGRFRVGDLVVSAVRWPDPKPCEACAAGRPDLCLSEGWTEHGIRGRHGFMVDRWTADSARLVHVPAELKGTAVLVEPLSVVINLLEKLRHSEQARLGRGQVAVVIGAGPIGILTACMLTLEGRAVLLADRLDREGRRGRTAAGLGIDYLQVSDLLNDTAFRHRLREADVVVEAAGATAAVLLSLVLCRANGTVAVLGTGQAREVIDVDTNEVASELVQHNKAIIGSVNASFTHVQASIGALQEITSRWPGVIEAMIDRYPPSELSRAMSASADTYVKSAISFE</sequence>
<dbReference type="RefSeq" id="WP_112677819.1">
    <property type="nucleotide sequence ID" value="NZ_PYAG01000033.1"/>
</dbReference>
<dbReference type="GO" id="GO:0016491">
    <property type="term" value="F:oxidoreductase activity"/>
    <property type="evidence" value="ECO:0007669"/>
    <property type="project" value="UniProtKB-KW"/>
</dbReference>
<evidence type="ECO:0000256" key="4">
    <source>
        <dbReference type="ARBA" id="ARBA00023002"/>
    </source>
</evidence>